<accession>A0AAV8QUP2</accession>
<gene>
    <name evidence="2" type="ORF">OPV22_022581</name>
</gene>
<name>A0AAV8QUP2_ENSVE</name>
<keyword evidence="1" id="KW-0732">Signal</keyword>
<dbReference type="EMBL" id="JAQQAF010000006">
    <property type="protein sequence ID" value="KAJ8478854.1"/>
    <property type="molecule type" value="Genomic_DNA"/>
</dbReference>
<evidence type="ECO:0008006" key="4">
    <source>
        <dbReference type="Google" id="ProtNLM"/>
    </source>
</evidence>
<evidence type="ECO:0000256" key="1">
    <source>
        <dbReference type="SAM" id="SignalP"/>
    </source>
</evidence>
<evidence type="ECO:0000313" key="3">
    <source>
        <dbReference type="Proteomes" id="UP001222027"/>
    </source>
</evidence>
<feature type="chain" id="PRO_5043586207" description="DUF2845 domain-containing protein" evidence="1">
    <location>
        <begin position="28"/>
        <end position="98"/>
    </location>
</feature>
<protein>
    <recommendedName>
        <fullName evidence="4">DUF2845 domain-containing protein</fullName>
    </recommendedName>
</protein>
<reference evidence="2 3" key="1">
    <citation type="submission" date="2022-12" db="EMBL/GenBank/DDBJ databases">
        <title>Chromosome-scale assembly of the Ensete ventricosum genome.</title>
        <authorList>
            <person name="Dussert Y."/>
            <person name="Stocks J."/>
            <person name="Wendawek A."/>
            <person name="Woldeyes F."/>
            <person name="Nichols R.A."/>
            <person name="Borrell J.S."/>
        </authorList>
    </citation>
    <scope>NUCLEOTIDE SEQUENCE [LARGE SCALE GENOMIC DNA]</scope>
    <source>
        <strain evidence="3">cv. Maze</strain>
        <tissue evidence="2">Seeds</tissue>
    </source>
</reference>
<dbReference type="AlphaFoldDB" id="A0AAV8QUP2"/>
<evidence type="ECO:0000313" key="2">
    <source>
        <dbReference type="EMBL" id="KAJ8478854.1"/>
    </source>
</evidence>
<organism evidence="2 3">
    <name type="scientific">Ensete ventricosum</name>
    <name type="common">Abyssinian banana</name>
    <name type="synonym">Musa ensete</name>
    <dbReference type="NCBI Taxonomy" id="4639"/>
    <lineage>
        <taxon>Eukaryota</taxon>
        <taxon>Viridiplantae</taxon>
        <taxon>Streptophyta</taxon>
        <taxon>Embryophyta</taxon>
        <taxon>Tracheophyta</taxon>
        <taxon>Spermatophyta</taxon>
        <taxon>Magnoliopsida</taxon>
        <taxon>Liliopsida</taxon>
        <taxon>Zingiberales</taxon>
        <taxon>Musaceae</taxon>
        <taxon>Ensete</taxon>
    </lineage>
</organism>
<keyword evidence="3" id="KW-1185">Reference proteome</keyword>
<dbReference type="Proteomes" id="UP001222027">
    <property type="component" value="Unassembled WGS sequence"/>
</dbReference>
<sequence>MNTAMKRLCLLALLAVAGIAGMERADGARECGRVLVDRVAFEVVTPCGAATRDAKVVVPGGAARRCRDSAITHCREEGRGGERELGDPKEWNSNCKLV</sequence>
<comment type="caution">
    <text evidence="2">The sequence shown here is derived from an EMBL/GenBank/DDBJ whole genome shotgun (WGS) entry which is preliminary data.</text>
</comment>
<proteinExistence type="predicted"/>
<feature type="signal peptide" evidence="1">
    <location>
        <begin position="1"/>
        <end position="27"/>
    </location>
</feature>